<proteinExistence type="predicted"/>
<dbReference type="PANTHER" id="PTHR33116:SF78">
    <property type="entry name" value="OS12G0587133 PROTEIN"/>
    <property type="match status" value="1"/>
</dbReference>
<dbReference type="PANTHER" id="PTHR33116">
    <property type="entry name" value="REVERSE TRANSCRIPTASE ZINC-BINDING DOMAIN-CONTAINING PROTEIN-RELATED-RELATED"/>
    <property type="match status" value="1"/>
</dbReference>
<dbReference type="AlphaFoldDB" id="A0AAE1VYL4"/>
<evidence type="ECO:0008006" key="3">
    <source>
        <dbReference type="Google" id="ProtNLM"/>
    </source>
</evidence>
<reference evidence="1" key="2">
    <citation type="journal article" date="2024" name="Plant">
        <title>Genomic evolution and insights into agronomic trait innovations of Sesamum species.</title>
        <authorList>
            <person name="Miao H."/>
            <person name="Wang L."/>
            <person name="Qu L."/>
            <person name="Liu H."/>
            <person name="Sun Y."/>
            <person name="Le M."/>
            <person name="Wang Q."/>
            <person name="Wei S."/>
            <person name="Zheng Y."/>
            <person name="Lin W."/>
            <person name="Duan Y."/>
            <person name="Cao H."/>
            <person name="Xiong S."/>
            <person name="Wang X."/>
            <person name="Wei L."/>
            <person name="Li C."/>
            <person name="Ma Q."/>
            <person name="Ju M."/>
            <person name="Zhao R."/>
            <person name="Li G."/>
            <person name="Mu C."/>
            <person name="Tian Q."/>
            <person name="Mei H."/>
            <person name="Zhang T."/>
            <person name="Gao T."/>
            <person name="Zhang H."/>
        </authorList>
    </citation>
    <scope>NUCLEOTIDE SEQUENCE</scope>
    <source>
        <strain evidence="1">K16</strain>
    </source>
</reference>
<dbReference type="EMBL" id="JACGWL010000325">
    <property type="protein sequence ID" value="KAK4384098.1"/>
    <property type="molecule type" value="Genomic_DNA"/>
</dbReference>
<reference evidence="1" key="1">
    <citation type="submission" date="2020-06" db="EMBL/GenBank/DDBJ databases">
        <authorList>
            <person name="Li T."/>
            <person name="Hu X."/>
            <person name="Zhang T."/>
            <person name="Song X."/>
            <person name="Zhang H."/>
            <person name="Dai N."/>
            <person name="Sheng W."/>
            <person name="Hou X."/>
            <person name="Wei L."/>
        </authorList>
    </citation>
    <scope>NUCLEOTIDE SEQUENCE</scope>
    <source>
        <strain evidence="1">K16</strain>
        <tissue evidence="1">Leaf</tissue>
    </source>
</reference>
<sequence>MKLDPELRGSVIHCLRHWGSRRAPSGQILGLPLISARLSMADCQPLLQKIDSRIKEWEGVQLSFAGRVQLIKSVLISFEVTQLVVTQKWLGRRYADRLRKVASVSKIFLPERALMSKHLWAVIKQDRTSIWVEWIIQLTRTGLLDKLSVVIKDGQWNWPLITNIACLEITHMLPPILEGRTESVGSLRGAPSKPRQLMIFSTHQDPRFSGPLFDGFLQNPKELLCPLARYHGEIVHIG</sequence>
<comment type="caution">
    <text evidence="1">The sequence shown here is derived from an EMBL/GenBank/DDBJ whole genome shotgun (WGS) entry which is preliminary data.</text>
</comment>
<accession>A0AAE1VYL4</accession>
<keyword evidence="2" id="KW-1185">Reference proteome</keyword>
<evidence type="ECO:0000313" key="1">
    <source>
        <dbReference type="EMBL" id="KAK4384098.1"/>
    </source>
</evidence>
<dbReference type="Proteomes" id="UP001289374">
    <property type="component" value="Unassembled WGS sequence"/>
</dbReference>
<organism evidence="1 2">
    <name type="scientific">Sesamum angolense</name>
    <dbReference type="NCBI Taxonomy" id="2727404"/>
    <lineage>
        <taxon>Eukaryota</taxon>
        <taxon>Viridiplantae</taxon>
        <taxon>Streptophyta</taxon>
        <taxon>Embryophyta</taxon>
        <taxon>Tracheophyta</taxon>
        <taxon>Spermatophyta</taxon>
        <taxon>Magnoliopsida</taxon>
        <taxon>eudicotyledons</taxon>
        <taxon>Gunneridae</taxon>
        <taxon>Pentapetalae</taxon>
        <taxon>asterids</taxon>
        <taxon>lamiids</taxon>
        <taxon>Lamiales</taxon>
        <taxon>Pedaliaceae</taxon>
        <taxon>Sesamum</taxon>
    </lineage>
</organism>
<protein>
    <recommendedName>
        <fullName evidence="3">Reverse transcriptase</fullName>
    </recommendedName>
</protein>
<name>A0AAE1VYL4_9LAMI</name>
<gene>
    <name evidence="1" type="ORF">Sango_3092300</name>
</gene>
<evidence type="ECO:0000313" key="2">
    <source>
        <dbReference type="Proteomes" id="UP001289374"/>
    </source>
</evidence>